<evidence type="ECO:0000313" key="5">
    <source>
        <dbReference type="EMBL" id="KZE38105.1"/>
    </source>
</evidence>
<accession>A0A165GXU8</accession>
<protein>
    <submittedName>
        <fullName evidence="5">ADP-ribose pyrophosphatase</fullName>
    </submittedName>
</protein>
<dbReference type="EMBL" id="LQNT01000009">
    <property type="protein sequence ID" value="KZE38105.1"/>
    <property type="molecule type" value="Genomic_DNA"/>
</dbReference>
<dbReference type="RefSeq" id="WP_063179285.1">
    <property type="nucleotide sequence ID" value="NZ_LQNT01000009.1"/>
</dbReference>
<evidence type="ECO:0000256" key="1">
    <source>
        <dbReference type="ARBA" id="ARBA00001946"/>
    </source>
</evidence>
<evidence type="ECO:0000259" key="4">
    <source>
        <dbReference type="PROSITE" id="PS51462"/>
    </source>
</evidence>
<dbReference type="PROSITE" id="PS00893">
    <property type="entry name" value="NUDIX_BOX"/>
    <property type="match status" value="1"/>
</dbReference>
<dbReference type="InterPro" id="IPR000086">
    <property type="entry name" value="NUDIX_hydrolase_dom"/>
</dbReference>
<dbReference type="PROSITE" id="PS51462">
    <property type="entry name" value="NUDIX"/>
    <property type="match status" value="1"/>
</dbReference>
<evidence type="ECO:0000256" key="3">
    <source>
        <dbReference type="RuleBase" id="RU003476"/>
    </source>
</evidence>
<dbReference type="OrthoDB" id="9806150at2"/>
<dbReference type="GO" id="GO:0006753">
    <property type="term" value="P:nucleoside phosphate metabolic process"/>
    <property type="evidence" value="ECO:0007669"/>
    <property type="project" value="TreeGrafter"/>
</dbReference>
<dbReference type="GO" id="GO:0019693">
    <property type="term" value="P:ribose phosphate metabolic process"/>
    <property type="evidence" value="ECO:0007669"/>
    <property type="project" value="TreeGrafter"/>
</dbReference>
<keyword evidence="2 3" id="KW-0378">Hydrolase</keyword>
<comment type="cofactor">
    <cofactor evidence="1">
        <name>Mg(2+)</name>
        <dbReference type="ChEBI" id="CHEBI:18420"/>
    </cofactor>
</comment>
<name>A0A165GXU8_9BACL</name>
<sequence>MDKFEERTVHTETIYDGKIIRLEIDDVILPDGKPAKRELVRHPGAVALIPITDDGKLVMVEQYRKALGMTLLEVPAGKLEPGEIPEVTARRELEEETGYSCDRLEPVTTFATSPGFADETIHLFAATGLRKVDNPAAGDDDEFVELLEIPLDEAVALLDEGKIRDAKTAFSILWAERSARRK</sequence>
<dbReference type="PANTHER" id="PTHR11839">
    <property type="entry name" value="UDP/ADP-SUGAR PYROPHOSPHATASE"/>
    <property type="match status" value="1"/>
</dbReference>
<comment type="caution">
    <text evidence="5">The sequence shown here is derived from an EMBL/GenBank/DDBJ whole genome shotgun (WGS) entry which is preliminary data.</text>
</comment>
<dbReference type="GO" id="GO:0016462">
    <property type="term" value="F:pyrophosphatase activity"/>
    <property type="evidence" value="ECO:0007669"/>
    <property type="project" value="UniProtKB-ARBA"/>
</dbReference>
<dbReference type="CDD" id="cd03424">
    <property type="entry name" value="NUDIX_ADPRase_Nudt5_UGPPase_Nudt14"/>
    <property type="match status" value="1"/>
</dbReference>
<evidence type="ECO:0000313" key="6">
    <source>
        <dbReference type="Proteomes" id="UP000076490"/>
    </source>
</evidence>
<dbReference type="Pfam" id="PF00293">
    <property type="entry name" value="NUDIX"/>
    <property type="match status" value="1"/>
</dbReference>
<dbReference type="FunFam" id="3.90.79.10:FF:000024">
    <property type="entry name" value="ADP-ribose pyrophosphatase"/>
    <property type="match status" value="1"/>
</dbReference>
<dbReference type="Gene3D" id="3.90.79.10">
    <property type="entry name" value="Nucleoside Triphosphate Pyrophosphohydrolase"/>
    <property type="match status" value="1"/>
</dbReference>
<feature type="domain" description="Nudix hydrolase" evidence="4">
    <location>
        <begin position="40"/>
        <end position="171"/>
    </location>
</feature>
<dbReference type="SUPFAM" id="SSF55811">
    <property type="entry name" value="Nudix"/>
    <property type="match status" value="1"/>
</dbReference>
<reference evidence="5 6" key="1">
    <citation type="submission" date="2016-01" db="EMBL/GenBank/DDBJ databases">
        <title>Whole genome sequencing of Bhargavaea cecembensis T14.</title>
        <authorList>
            <person name="Hong K.W."/>
        </authorList>
    </citation>
    <scope>NUCLEOTIDE SEQUENCE [LARGE SCALE GENOMIC DNA]</scope>
    <source>
        <strain evidence="5 6">T14</strain>
    </source>
</reference>
<organism evidence="5 6">
    <name type="scientific">Bhargavaea cecembensis</name>
    <dbReference type="NCBI Taxonomy" id="394098"/>
    <lineage>
        <taxon>Bacteria</taxon>
        <taxon>Bacillati</taxon>
        <taxon>Bacillota</taxon>
        <taxon>Bacilli</taxon>
        <taxon>Bacillales</taxon>
        <taxon>Caryophanaceae</taxon>
        <taxon>Bhargavaea</taxon>
    </lineage>
</organism>
<dbReference type="InterPro" id="IPR015797">
    <property type="entry name" value="NUDIX_hydrolase-like_dom_sf"/>
</dbReference>
<gene>
    <name evidence="5" type="ORF">AV656_04035</name>
</gene>
<evidence type="ECO:0000256" key="2">
    <source>
        <dbReference type="ARBA" id="ARBA00022801"/>
    </source>
</evidence>
<dbReference type="PRINTS" id="PR00502">
    <property type="entry name" value="NUDIXFAMILY"/>
</dbReference>
<dbReference type="AlphaFoldDB" id="A0A165GXU8"/>
<dbReference type="PANTHER" id="PTHR11839:SF18">
    <property type="entry name" value="NUDIX HYDROLASE DOMAIN-CONTAINING PROTEIN"/>
    <property type="match status" value="1"/>
</dbReference>
<comment type="similarity">
    <text evidence="3">Belongs to the Nudix hydrolase family.</text>
</comment>
<dbReference type="InterPro" id="IPR020084">
    <property type="entry name" value="NUDIX_hydrolase_CS"/>
</dbReference>
<dbReference type="Proteomes" id="UP000076490">
    <property type="component" value="Unassembled WGS sequence"/>
</dbReference>
<dbReference type="GO" id="GO:0005829">
    <property type="term" value="C:cytosol"/>
    <property type="evidence" value="ECO:0007669"/>
    <property type="project" value="TreeGrafter"/>
</dbReference>
<dbReference type="InterPro" id="IPR020476">
    <property type="entry name" value="Nudix_hydrolase"/>
</dbReference>
<proteinExistence type="inferred from homology"/>